<dbReference type="PROSITE" id="PS50102">
    <property type="entry name" value="RRM"/>
    <property type="match status" value="1"/>
</dbReference>
<keyword evidence="5" id="KW-0479">Metal-binding</keyword>
<accession>F4W943</accession>
<dbReference type="GO" id="GO:0005737">
    <property type="term" value="C:cytoplasm"/>
    <property type="evidence" value="ECO:0007669"/>
    <property type="project" value="UniProtKB-SubCell"/>
</dbReference>
<dbReference type="Pfam" id="PF16367">
    <property type="entry name" value="RRM_7"/>
    <property type="match status" value="1"/>
</dbReference>
<dbReference type="SMART" id="SM00360">
    <property type="entry name" value="RRM"/>
    <property type="match status" value="2"/>
</dbReference>
<dbReference type="FunFam" id="4.10.640.40:FF:000002">
    <property type="entry name" value="Putative Cytoplasmic polyadenylation element-binding protein 1"/>
    <property type="match status" value="1"/>
</dbReference>
<keyword evidence="12" id="KW-0732">Signal</keyword>
<evidence type="ECO:0000313" key="15">
    <source>
        <dbReference type="Proteomes" id="UP000007755"/>
    </source>
</evidence>
<protein>
    <submittedName>
        <fullName evidence="14">Cytoplasmic polyadenylation element-binding protein 1-B</fullName>
    </submittedName>
</protein>
<dbReference type="GO" id="GO:0045202">
    <property type="term" value="C:synapse"/>
    <property type="evidence" value="ECO:0007669"/>
    <property type="project" value="TreeGrafter"/>
</dbReference>
<comment type="similarity">
    <text evidence="2">Belongs to the RRM CPEB family.</text>
</comment>
<dbReference type="GO" id="GO:0043022">
    <property type="term" value="F:ribosome binding"/>
    <property type="evidence" value="ECO:0007669"/>
    <property type="project" value="TreeGrafter"/>
</dbReference>
<evidence type="ECO:0000256" key="5">
    <source>
        <dbReference type="ARBA" id="ARBA00022723"/>
    </source>
</evidence>
<evidence type="ECO:0000256" key="8">
    <source>
        <dbReference type="ARBA" id="ARBA00022845"/>
    </source>
</evidence>
<evidence type="ECO:0000259" key="13">
    <source>
        <dbReference type="PROSITE" id="PS50102"/>
    </source>
</evidence>
<dbReference type="AlphaFoldDB" id="F4W943"/>
<keyword evidence="7" id="KW-0862">Zinc</keyword>
<dbReference type="InterPro" id="IPR034819">
    <property type="entry name" value="CPEB"/>
</dbReference>
<dbReference type="FunFam" id="3.30.70.330:FF:000054">
    <property type="entry name" value="Cytoplasmic polyadenylation element-binding protein 1"/>
    <property type="match status" value="1"/>
</dbReference>
<dbReference type="InterPro" id="IPR012677">
    <property type="entry name" value="Nucleotide-bd_a/b_plait_sf"/>
</dbReference>
<dbReference type="eggNOG" id="KOG0129">
    <property type="taxonomic scope" value="Eukaryota"/>
</dbReference>
<dbReference type="CDD" id="cd19757">
    <property type="entry name" value="Bbox1"/>
    <property type="match status" value="1"/>
</dbReference>
<dbReference type="CDD" id="cd12725">
    <property type="entry name" value="RRM2_CPEB1"/>
    <property type="match status" value="1"/>
</dbReference>
<dbReference type="GO" id="GO:0003730">
    <property type="term" value="F:mRNA 3'-UTR binding"/>
    <property type="evidence" value="ECO:0007669"/>
    <property type="project" value="InterPro"/>
</dbReference>
<dbReference type="GO" id="GO:0000900">
    <property type="term" value="F:mRNA regulatory element binding translation repressor activity"/>
    <property type="evidence" value="ECO:0007669"/>
    <property type="project" value="TreeGrafter"/>
</dbReference>
<feature type="signal peptide" evidence="12">
    <location>
        <begin position="1"/>
        <end position="32"/>
    </location>
</feature>
<evidence type="ECO:0000256" key="2">
    <source>
        <dbReference type="ARBA" id="ARBA00010347"/>
    </source>
</evidence>
<sequence>MRIRVGRGRSIPSPRGWRSAIVRLLMVNTCSALRYTSDEFPEIPIAREFGELSEFRVNLFRSDITLVNDESDETDVGFDQGIPMLHQDSLHHQDATQNRERSKLLLRKLSQTRERERGKEREQERERLHQLQSINNLLLDLPTPPSPSHLPNFSQDASQSDKNISTDGDSAISDMFGLGLPRGSLMGNQSTIGSSSYRNYQYSSYDQTQGSLQHECRNHGFCSNTSGLDIPSSPNSMTTPGSPSTPGSFTSDPYSYSSTASTSTNTPSSPTSRPSFQYPGSSSSPTDSSYFGRPIRGCSTPYSDCGSPTLEFSHLLGCNGSRSNSPADSETSGIGSADGSLSDIILNCLSLNSSSNSCFPPSLDSIISKTNTCPNNRTAFERMAVKKYLSSLQQNSTSPHYYQHHHGLGQNRSNFLNSLLSHEKNCCTGLGNAARRLAQPVSLDRVARSHRNAAAHCYPTCTWSGFLPQSIEEPVAYSPKVFLGGVPWDVTEAILISTFKQFGPVRVEWPAKAPSAQPKGYAYIIFESEKQVRAMLSCCTHDITNGKRWYYKIISKRSKPKDVQVIPWILENSNYIKSSSQRLDAHKTVFVGALHGMLTAAGLAKVMDDLFHGVIYAGIDTDKYKYPIGSGRVTFSTKQSYFKAITASFIEIKTDKFTKKVQVDPYIEESICSVCVVQQGHYFCRDVACFRYFCRSCWQWQHAVDSMSHHTPLTRNSKTNQVIGLNPNFGINNCPRMSNTTMI</sequence>
<gene>
    <name evidence="14" type="ORF">G5I_01990</name>
</gene>
<evidence type="ECO:0000256" key="9">
    <source>
        <dbReference type="ARBA" id="ARBA00022884"/>
    </source>
</evidence>
<keyword evidence="6" id="KW-0677">Repeat</keyword>
<keyword evidence="15" id="KW-1185">Reference proteome</keyword>
<dbReference type="GO" id="GO:2000766">
    <property type="term" value="P:negative regulation of cytoplasmic translation"/>
    <property type="evidence" value="ECO:0007669"/>
    <property type="project" value="TreeGrafter"/>
</dbReference>
<dbReference type="InterPro" id="IPR000504">
    <property type="entry name" value="RRM_dom"/>
</dbReference>
<dbReference type="InterPro" id="IPR034977">
    <property type="entry name" value="CPEB1_RRM1"/>
</dbReference>
<comment type="subcellular location">
    <subcellularLocation>
        <location evidence="1">Cytoplasm</location>
    </subcellularLocation>
</comment>
<dbReference type="GO" id="GO:0008135">
    <property type="term" value="F:translation factor activity, RNA binding"/>
    <property type="evidence" value="ECO:0007669"/>
    <property type="project" value="TreeGrafter"/>
</dbReference>
<dbReference type="SUPFAM" id="SSF54928">
    <property type="entry name" value="RNA-binding domain, RBD"/>
    <property type="match status" value="1"/>
</dbReference>
<proteinExistence type="inferred from homology"/>
<dbReference type="GO" id="GO:0046872">
    <property type="term" value="F:metal ion binding"/>
    <property type="evidence" value="ECO:0007669"/>
    <property type="project" value="UniProtKB-KW"/>
</dbReference>
<keyword evidence="4" id="KW-0507">mRNA processing</keyword>
<dbReference type="InterPro" id="IPR035979">
    <property type="entry name" value="RBD_domain_sf"/>
</dbReference>
<dbReference type="InterPro" id="IPR032296">
    <property type="entry name" value="CEBP_ZZ"/>
</dbReference>
<feature type="compositionally biased region" description="Basic and acidic residues" evidence="11">
    <location>
        <begin position="91"/>
        <end position="103"/>
    </location>
</feature>
<feature type="compositionally biased region" description="Low complexity" evidence="11">
    <location>
        <begin position="231"/>
        <end position="289"/>
    </location>
</feature>
<dbReference type="EMBL" id="GL888002">
    <property type="protein sequence ID" value="EGI69225.1"/>
    <property type="molecule type" value="Genomic_DNA"/>
</dbReference>
<dbReference type="FunFam" id="3.30.70.330:FF:000086">
    <property type="entry name" value="Putative Cytoplasmic polyadenylation element-binding protein 1"/>
    <property type="match status" value="1"/>
</dbReference>
<dbReference type="OrthoDB" id="10033548at2759"/>
<dbReference type="STRING" id="103372.F4W943"/>
<organism evidence="15">
    <name type="scientific">Acromyrmex echinatior</name>
    <name type="common">Panamanian leafcutter ant</name>
    <name type="synonym">Acromyrmex octospinosus echinatior</name>
    <dbReference type="NCBI Taxonomy" id="103372"/>
    <lineage>
        <taxon>Eukaryota</taxon>
        <taxon>Metazoa</taxon>
        <taxon>Ecdysozoa</taxon>
        <taxon>Arthropoda</taxon>
        <taxon>Hexapoda</taxon>
        <taxon>Insecta</taxon>
        <taxon>Pterygota</taxon>
        <taxon>Neoptera</taxon>
        <taxon>Endopterygota</taxon>
        <taxon>Hymenoptera</taxon>
        <taxon>Apocrita</taxon>
        <taxon>Aculeata</taxon>
        <taxon>Formicoidea</taxon>
        <taxon>Formicidae</taxon>
        <taxon>Myrmicinae</taxon>
        <taxon>Acromyrmex</taxon>
    </lineage>
</organism>
<dbReference type="GO" id="GO:0006397">
    <property type="term" value="P:mRNA processing"/>
    <property type="evidence" value="ECO:0007669"/>
    <property type="project" value="UniProtKB-KW"/>
</dbReference>
<name>F4W943_ACREC</name>
<evidence type="ECO:0000256" key="12">
    <source>
        <dbReference type="SAM" id="SignalP"/>
    </source>
</evidence>
<dbReference type="Gene3D" id="4.10.640.40">
    <property type="entry name" value="Cytoplasmic polyadenylation element-binding protein, ZZ domain"/>
    <property type="match status" value="1"/>
</dbReference>
<dbReference type="GO" id="GO:0043005">
    <property type="term" value="C:neuron projection"/>
    <property type="evidence" value="ECO:0007669"/>
    <property type="project" value="TreeGrafter"/>
</dbReference>
<evidence type="ECO:0000256" key="10">
    <source>
        <dbReference type="PROSITE-ProRule" id="PRU00176"/>
    </source>
</evidence>
<keyword evidence="3" id="KW-0963">Cytoplasm</keyword>
<evidence type="ECO:0000256" key="6">
    <source>
        <dbReference type="ARBA" id="ARBA00022737"/>
    </source>
</evidence>
<dbReference type="Pfam" id="PF16366">
    <property type="entry name" value="CEBP_ZZ"/>
    <property type="match status" value="1"/>
</dbReference>
<dbReference type="Proteomes" id="UP000007755">
    <property type="component" value="Unassembled WGS sequence"/>
</dbReference>
<evidence type="ECO:0000313" key="14">
    <source>
        <dbReference type="EMBL" id="EGI69225.1"/>
    </source>
</evidence>
<feature type="chain" id="PRO_5003318499" evidence="12">
    <location>
        <begin position="33"/>
        <end position="743"/>
    </location>
</feature>
<dbReference type="InterPro" id="IPR038446">
    <property type="entry name" value="CEBP_ZZ_sf"/>
</dbReference>
<feature type="region of interest" description="Disordered" evidence="11">
    <location>
        <begin position="91"/>
        <end position="170"/>
    </location>
</feature>
<evidence type="ECO:0000256" key="3">
    <source>
        <dbReference type="ARBA" id="ARBA00022490"/>
    </source>
</evidence>
<dbReference type="InParanoid" id="F4W943"/>
<dbReference type="CDD" id="cd12723">
    <property type="entry name" value="RRM1_CPEB1"/>
    <property type="match status" value="1"/>
</dbReference>
<dbReference type="PANTHER" id="PTHR12566:SF9">
    <property type="entry name" value="CYTOPLASMIC POLYADENYLATION ELEMENT-BINDING PROTEIN 1"/>
    <property type="match status" value="1"/>
</dbReference>
<keyword evidence="9 10" id="KW-0694">RNA-binding</keyword>
<evidence type="ECO:0000256" key="1">
    <source>
        <dbReference type="ARBA" id="ARBA00004496"/>
    </source>
</evidence>
<keyword evidence="8" id="KW-0810">Translation regulation</keyword>
<reference evidence="14" key="1">
    <citation type="submission" date="2011-02" db="EMBL/GenBank/DDBJ databases">
        <title>The genome of the leaf-cutting ant Acromyrmex echinatior suggests key adaptations to social evolution and fungus farming.</title>
        <authorList>
            <person name="Nygaard S."/>
            <person name="Zhang G."/>
        </authorList>
    </citation>
    <scope>NUCLEOTIDE SEQUENCE</scope>
</reference>
<feature type="region of interest" description="Disordered" evidence="11">
    <location>
        <begin position="227"/>
        <end position="289"/>
    </location>
</feature>
<dbReference type="GO" id="GO:0005634">
    <property type="term" value="C:nucleus"/>
    <property type="evidence" value="ECO:0007669"/>
    <property type="project" value="TreeGrafter"/>
</dbReference>
<evidence type="ECO:0000256" key="11">
    <source>
        <dbReference type="SAM" id="MobiDB-lite"/>
    </source>
</evidence>
<feature type="compositionally biased region" description="Polar residues" evidence="11">
    <location>
        <begin position="152"/>
        <end position="168"/>
    </location>
</feature>
<dbReference type="PANTHER" id="PTHR12566">
    <property type="entry name" value="CYTOPLASMIC POLYADENYLATION ELEMENT BINDING PROTEIN CPEB"/>
    <property type="match status" value="1"/>
</dbReference>
<evidence type="ECO:0000256" key="7">
    <source>
        <dbReference type="ARBA" id="ARBA00022833"/>
    </source>
</evidence>
<feature type="compositionally biased region" description="Basic and acidic residues" evidence="11">
    <location>
        <begin position="111"/>
        <end position="129"/>
    </location>
</feature>
<evidence type="ECO:0000256" key="4">
    <source>
        <dbReference type="ARBA" id="ARBA00022664"/>
    </source>
</evidence>
<feature type="domain" description="RRM" evidence="13">
    <location>
        <begin position="479"/>
        <end position="565"/>
    </location>
</feature>
<dbReference type="Gene3D" id="3.30.70.330">
    <property type="match status" value="2"/>
</dbReference>